<reference evidence="3 4" key="1">
    <citation type="journal article" date="2007" name="Nature">
        <title>Evolution of genes and genomes on the Drosophila phylogeny.</title>
        <authorList>
            <consortium name="Drosophila 12 Genomes Consortium"/>
            <person name="Clark A.G."/>
            <person name="Eisen M.B."/>
            <person name="Smith D.R."/>
            <person name="Bergman C.M."/>
            <person name="Oliver B."/>
            <person name="Markow T.A."/>
            <person name="Kaufman T.C."/>
            <person name="Kellis M."/>
            <person name="Gelbart W."/>
            <person name="Iyer V.N."/>
            <person name="Pollard D.A."/>
            <person name="Sackton T.B."/>
            <person name="Larracuente A.M."/>
            <person name="Singh N.D."/>
            <person name="Abad J.P."/>
            <person name="Abt D.N."/>
            <person name="Adryan B."/>
            <person name="Aguade M."/>
            <person name="Akashi H."/>
            <person name="Anderson W.W."/>
            <person name="Aquadro C.F."/>
            <person name="Ardell D.H."/>
            <person name="Arguello R."/>
            <person name="Artieri C.G."/>
            <person name="Barbash D.A."/>
            <person name="Barker D."/>
            <person name="Barsanti P."/>
            <person name="Batterham P."/>
            <person name="Batzoglou S."/>
            <person name="Begun D."/>
            <person name="Bhutkar A."/>
            <person name="Blanco E."/>
            <person name="Bosak S.A."/>
            <person name="Bradley R.K."/>
            <person name="Brand A.D."/>
            <person name="Brent M.R."/>
            <person name="Brooks A.N."/>
            <person name="Brown R.H."/>
            <person name="Butlin R.K."/>
            <person name="Caggese C."/>
            <person name="Calvi B.R."/>
            <person name="Bernardo de Carvalho A."/>
            <person name="Caspi A."/>
            <person name="Castrezana S."/>
            <person name="Celniker S.E."/>
            <person name="Chang J.L."/>
            <person name="Chapple C."/>
            <person name="Chatterji S."/>
            <person name="Chinwalla A."/>
            <person name="Civetta A."/>
            <person name="Clifton S.W."/>
            <person name="Comeron J.M."/>
            <person name="Costello J.C."/>
            <person name="Coyne J.A."/>
            <person name="Daub J."/>
            <person name="David R.G."/>
            <person name="Delcher A.L."/>
            <person name="Delehaunty K."/>
            <person name="Do C.B."/>
            <person name="Ebling H."/>
            <person name="Edwards K."/>
            <person name="Eickbush T."/>
            <person name="Evans J.D."/>
            <person name="Filipski A."/>
            <person name="Findeiss S."/>
            <person name="Freyhult E."/>
            <person name="Fulton L."/>
            <person name="Fulton R."/>
            <person name="Garcia A.C."/>
            <person name="Gardiner A."/>
            <person name="Garfield D.A."/>
            <person name="Garvin B.E."/>
            <person name="Gibson G."/>
            <person name="Gilbert D."/>
            <person name="Gnerre S."/>
            <person name="Godfrey J."/>
            <person name="Good R."/>
            <person name="Gotea V."/>
            <person name="Gravely B."/>
            <person name="Greenberg A.J."/>
            <person name="Griffiths-Jones S."/>
            <person name="Gross S."/>
            <person name="Guigo R."/>
            <person name="Gustafson E.A."/>
            <person name="Haerty W."/>
            <person name="Hahn M.W."/>
            <person name="Halligan D.L."/>
            <person name="Halpern A.L."/>
            <person name="Halter G.M."/>
            <person name="Han M.V."/>
            <person name="Heger A."/>
            <person name="Hillier L."/>
            <person name="Hinrichs A.S."/>
            <person name="Holmes I."/>
            <person name="Hoskins R.A."/>
            <person name="Hubisz M.J."/>
            <person name="Hultmark D."/>
            <person name="Huntley M.A."/>
            <person name="Jaffe D.B."/>
            <person name="Jagadeeshan S."/>
            <person name="Jeck W.R."/>
            <person name="Johnson J."/>
            <person name="Jones C.D."/>
            <person name="Jordan W.C."/>
            <person name="Karpen G.H."/>
            <person name="Kataoka E."/>
            <person name="Keightley P.D."/>
            <person name="Kheradpour P."/>
            <person name="Kirkness E.F."/>
            <person name="Koerich L.B."/>
            <person name="Kristiansen K."/>
            <person name="Kudrna D."/>
            <person name="Kulathinal R.J."/>
            <person name="Kumar S."/>
            <person name="Kwok R."/>
            <person name="Lander E."/>
            <person name="Langley C.H."/>
            <person name="Lapoint R."/>
            <person name="Lazzaro B.P."/>
            <person name="Lee S.J."/>
            <person name="Levesque L."/>
            <person name="Li R."/>
            <person name="Lin C.F."/>
            <person name="Lin M.F."/>
            <person name="Lindblad-Toh K."/>
            <person name="Llopart A."/>
            <person name="Long M."/>
            <person name="Low L."/>
            <person name="Lozovsky E."/>
            <person name="Lu J."/>
            <person name="Luo M."/>
            <person name="Machado C.A."/>
            <person name="Makalowski W."/>
            <person name="Marzo M."/>
            <person name="Matsuda M."/>
            <person name="Matzkin L."/>
            <person name="McAllister B."/>
            <person name="McBride C.S."/>
            <person name="McKernan B."/>
            <person name="McKernan K."/>
            <person name="Mendez-Lago M."/>
            <person name="Minx P."/>
            <person name="Mollenhauer M.U."/>
            <person name="Montooth K."/>
            <person name="Mount S.M."/>
            <person name="Mu X."/>
            <person name="Myers E."/>
            <person name="Negre B."/>
            <person name="Newfeld S."/>
            <person name="Nielsen R."/>
            <person name="Noor M.A."/>
            <person name="O'Grady P."/>
            <person name="Pachter L."/>
            <person name="Papaceit M."/>
            <person name="Parisi M.J."/>
            <person name="Parisi M."/>
            <person name="Parts L."/>
            <person name="Pedersen J.S."/>
            <person name="Pesole G."/>
            <person name="Phillippy A.M."/>
            <person name="Ponting C.P."/>
            <person name="Pop M."/>
            <person name="Porcelli D."/>
            <person name="Powell J.R."/>
            <person name="Prohaska S."/>
            <person name="Pruitt K."/>
            <person name="Puig M."/>
            <person name="Quesneville H."/>
            <person name="Ram K.R."/>
            <person name="Rand D."/>
            <person name="Rasmussen M.D."/>
            <person name="Reed L.K."/>
            <person name="Reenan R."/>
            <person name="Reily A."/>
            <person name="Remington K.A."/>
            <person name="Rieger T.T."/>
            <person name="Ritchie M.G."/>
            <person name="Robin C."/>
            <person name="Rogers Y.H."/>
            <person name="Rohde C."/>
            <person name="Rozas J."/>
            <person name="Rubenfield M.J."/>
            <person name="Ruiz A."/>
            <person name="Russo S."/>
            <person name="Salzberg S.L."/>
            <person name="Sanchez-Gracia A."/>
            <person name="Saranga D.J."/>
            <person name="Sato H."/>
            <person name="Schaeffer S.W."/>
            <person name="Schatz M.C."/>
            <person name="Schlenke T."/>
            <person name="Schwartz R."/>
            <person name="Segarra C."/>
            <person name="Singh R.S."/>
            <person name="Sirot L."/>
            <person name="Sirota M."/>
            <person name="Sisneros N.B."/>
            <person name="Smith C.D."/>
            <person name="Smith T.F."/>
            <person name="Spieth J."/>
            <person name="Stage D.E."/>
            <person name="Stark A."/>
            <person name="Stephan W."/>
            <person name="Strausberg R.L."/>
            <person name="Strempel S."/>
            <person name="Sturgill D."/>
            <person name="Sutton G."/>
            <person name="Sutton G.G."/>
            <person name="Tao W."/>
            <person name="Teichmann S."/>
            <person name="Tobari Y.N."/>
            <person name="Tomimura Y."/>
            <person name="Tsolas J.M."/>
            <person name="Valente V.L."/>
            <person name="Venter E."/>
            <person name="Venter J.C."/>
            <person name="Vicario S."/>
            <person name="Vieira F.G."/>
            <person name="Vilella A.J."/>
            <person name="Villasante A."/>
            <person name="Walenz B."/>
            <person name="Wang J."/>
            <person name="Wasserman M."/>
            <person name="Watts T."/>
            <person name="Wilson D."/>
            <person name="Wilson R.K."/>
            <person name="Wing R.A."/>
            <person name="Wolfner M.F."/>
            <person name="Wong A."/>
            <person name="Wong G.K."/>
            <person name="Wu C.I."/>
            <person name="Wu G."/>
            <person name="Yamamoto D."/>
            <person name="Yang H.P."/>
            <person name="Yang S.P."/>
            <person name="Yorke J.A."/>
            <person name="Yoshida K."/>
            <person name="Zdobnov E."/>
            <person name="Zhang P."/>
            <person name="Zhang Y."/>
            <person name="Zimin A.V."/>
            <person name="Baldwin J."/>
            <person name="Abdouelleil A."/>
            <person name="Abdulkadir J."/>
            <person name="Abebe A."/>
            <person name="Abera B."/>
            <person name="Abreu J."/>
            <person name="Acer S.C."/>
            <person name="Aftuck L."/>
            <person name="Alexander A."/>
            <person name="An P."/>
            <person name="Anderson E."/>
            <person name="Anderson S."/>
            <person name="Arachi H."/>
            <person name="Azer M."/>
            <person name="Bachantsang P."/>
            <person name="Barry A."/>
            <person name="Bayul T."/>
            <person name="Berlin A."/>
            <person name="Bessette D."/>
            <person name="Bloom T."/>
            <person name="Blye J."/>
            <person name="Boguslavskiy L."/>
            <person name="Bonnet C."/>
            <person name="Boukhgalter B."/>
            <person name="Bourzgui I."/>
            <person name="Brown A."/>
            <person name="Cahill P."/>
            <person name="Channer S."/>
            <person name="Cheshatsang Y."/>
            <person name="Chuda L."/>
            <person name="Citroen M."/>
            <person name="Collymore A."/>
            <person name="Cooke P."/>
            <person name="Costello M."/>
            <person name="D'Aco K."/>
            <person name="Daza R."/>
            <person name="De Haan G."/>
            <person name="DeGray S."/>
            <person name="DeMaso C."/>
            <person name="Dhargay N."/>
            <person name="Dooley K."/>
            <person name="Dooley E."/>
            <person name="Doricent M."/>
            <person name="Dorje P."/>
            <person name="Dorjee K."/>
            <person name="Dupes A."/>
            <person name="Elong R."/>
            <person name="Falk J."/>
            <person name="Farina A."/>
            <person name="Faro S."/>
            <person name="Ferguson D."/>
            <person name="Fisher S."/>
            <person name="Foley C.D."/>
            <person name="Franke A."/>
            <person name="Friedrich D."/>
            <person name="Gadbois L."/>
            <person name="Gearin G."/>
            <person name="Gearin C.R."/>
            <person name="Giannoukos G."/>
            <person name="Goode T."/>
            <person name="Graham J."/>
            <person name="Grandbois E."/>
            <person name="Grewal S."/>
            <person name="Gyaltsen K."/>
            <person name="Hafez N."/>
            <person name="Hagos B."/>
            <person name="Hall J."/>
            <person name="Henson C."/>
            <person name="Hollinger A."/>
            <person name="Honan T."/>
            <person name="Huard M.D."/>
            <person name="Hughes L."/>
            <person name="Hurhula B."/>
            <person name="Husby M.E."/>
            <person name="Kamat A."/>
            <person name="Kanga B."/>
            <person name="Kashin S."/>
            <person name="Khazanovich D."/>
            <person name="Kisner P."/>
            <person name="Lance K."/>
            <person name="Lara M."/>
            <person name="Lee W."/>
            <person name="Lennon N."/>
            <person name="Letendre F."/>
            <person name="LeVine R."/>
            <person name="Lipovsky A."/>
            <person name="Liu X."/>
            <person name="Liu J."/>
            <person name="Liu S."/>
            <person name="Lokyitsang T."/>
            <person name="Lokyitsang Y."/>
            <person name="Lubonja R."/>
            <person name="Lui A."/>
            <person name="MacDonald P."/>
            <person name="Magnisalis V."/>
            <person name="Maru K."/>
            <person name="Matthews C."/>
            <person name="McCusker W."/>
            <person name="McDonough S."/>
            <person name="Mehta T."/>
            <person name="Meldrim J."/>
            <person name="Meneus L."/>
            <person name="Mihai O."/>
            <person name="Mihalev A."/>
            <person name="Mihova T."/>
            <person name="Mittelman R."/>
            <person name="Mlenga V."/>
            <person name="Montmayeur A."/>
            <person name="Mulrain L."/>
            <person name="Navidi A."/>
            <person name="Naylor J."/>
            <person name="Negash T."/>
            <person name="Nguyen T."/>
            <person name="Nguyen N."/>
            <person name="Nicol R."/>
            <person name="Norbu C."/>
            <person name="Norbu N."/>
            <person name="Novod N."/>
            <person name="O'Neill B."/>
            <person name="Osman S."/>
            <person name="Markiewicz E."/>
            <person name="Oyono O.L."/>
            <person name="Patti C."/>
            <person name="Phunkhang P."/>
            <person name="Pierre F."/>
            <person name="Priest M."/>
            <person name="Raghuraman S."/>
            <person name="Rege F."/>
            <person name="Reyes R."/>
            <person name="Rise C."/>
            <person name="Rogov P."/>
            <person name="Ross K."/>
            <person name="Ryan E."/>
            <person name="Settipalli S."/>
            <person name="Shea T."/>
            <person name="Sherpa N."/>
            <person name="Shi L."/>
            <person name="Shih D."/>
            <person name="Sparrow T."/>
            <person name="Spaulding J."/>
            <person name="Stalker J."/>
            <person name="Stange-Thomann N."/>
            <person name="Stavropoulos S."/>
            <person name="Stone C."/>
            <person name="Strader C."/>
            <person name="Tesfaye S."/>
            <person name="Thomson T."/>
            <person name="Thoulutsang Y."/>
            <person name="Thoulutsang D."/>
            <person name="Topham K."/>
            <person name="Topping I."/>
            <person name="Tsamla T."/>
            <person name="Vassiliev H."/>
            <person name="Vo A."/>
            <person name="Wangchuk T."/>
            <person name="Wangdi T."/>
            <person name="Weiand M."/>
            <person name="Wilkinson J."/>
            <person name="Wilson A."/>
            <person name="Yadav S."/>
            <person name="Young G."/>
            <person name="Yu Q."/>
            <person name="Zembek L."/>
            <person name="Zhong D."/>
            <person name="Zimmer A."/>
            <person name="Zwirko Z."/>
            <person name="Jaffe D.B."/>
            <person name="Alvarez P."/>
            <person name="Brockman W."/>
            <person name="Butler J."/>
            <person name="Chin C."/>
            <person name="Gnerre S."/>
            <person name="Grabherr M."/>
            <person name="Kleber M."/>
            <person name="Mauceli E."/>
            <person name="MacCallum I."/>
        </authorList>
    </citation>
    <scope>NUCLEOTIDE SEQUENCE [LARGE SCALE GENOMIC DNA]</scope>
    <source>
        <strain evidence="4">Tucson 14024-0371.13</strain>
    </source>
</reference>
<proteinExistence type="predicted"/>
<gene>
    <name evidence="3" type="primary">Dana\GF27404</name>
    <name evidence="3" type="ORF">GF27404</name>
</gene>
<organism evidence="3 4">
    <name type="scientific">Drosophila ananassae</name>
    <name type="common">Fruit fly</name>
    <dbReference type="NCBI Taxonomy" id="7217"/>
    <lineage>
        <taxon>Eukaryota</taxon>
        <taxon>Metazoa</taxon>
        <taxon>Ecdysozoa</taxon>
        <taxon>Arthropoda</taxon>
        <taxon>Hexapoda</taxon>
        <taxon>Insecta</taxon>
        <taxon>Pterygota</taxon>
        <taxon>Neoptera</taxon>
        <taxon>Endopterygota</taxon>
        <taxon>Diptera</taxon>
        <taxon>Brachycera</taxon>
        <taxon>Muscomorpha</taxon>
        <taxon>Ephydroidea</taxon>
        <taxon>Drosophilidae</taxon>
        <taxon>Drosophila</taxon>
        <taxon>Sophophora</taxon>
    </lineage>
</organism>
<evidence type="ECO:0000313" key="4">
    <source>
        <dbReference type="Proteomes" id="UP000007801"/>
    </source>
</evidence>
<dbReference type="GeneID" id="26514813"/>
<feature type="transmembrane region" description="Helical" evidence="2">
    <location>
        <begin position="134"/>
        <end position="162"/>
    </location>
</feature>
<keyword evidence="4" id="KW-1185">Reference proteome</keyword>
<keyword evidence="2" id="KW-1133">Transmembrane helix</keyword>
<dbReference type="InParanoid" id="A0A0P8XWG5"/>
<keyword evidence="2" id="KW-0812">Transmembrane</keyword>
<name>A0A0P8XWG5_DROAN</name>
<dbReference type="OrthoDB" id="10686338at2759"/>
<evidence type="ECO:0000256" key="2">
    <source>
        <dbReference type="SAM" id="Phobius"/>
    </source>
</evidence>
<keyword evidence="2" id="KW-0472">Membrane</keyword>
<dbReference type="AlphaFoldDB" id="A0A0P8XWG5"/>
<accession>A0A0P8XWG5</accession>
<evidence type="ECO:0000313" key="3">
    <source>
        <dbReference type="EMBL" id="KPU73719.1"/>
    </source>
</evidence>
<evidence type="ECO:0000256" key="1">
    <source>
        <dbReference type="SAM" id="MobiDB-lite"/>
    </source>
</evidence>
<dbReference type="Proteomes" id="UP000007801">
    <property type="component" value="Unassembled WGS sequence"/>
</dbReference>
<protein>
    <submittedName>
        <fullName evidence="3">Uncharacterized protein</fullName>
    </submittedName>
</protein>
<sequence>MSYQKILNYGKYVRYHARSLRVDANIRKTDSLEDALSLLGIRRKEDLLKFISKRGVKNSSREPSVPASRYESAKSLRTPKSRAPTESLSFIRFPVDKDLIRRLQVEKRQQRTKNTVLPKMVDDCKKRKSVFTRFYQMAFMALSVGPIGQISRILIAFFSLLVSMVSCNNNAKIVPQESRSFFHRNVAYLFPPFPDEMLVYTIDRFAKLLLGYRSKTKVANPIRALKGEETRTQDPFETRNKLVVTSNCSSKNSSESLLIGGSFCKPFKGTTKDPLNTRKEVRSIREFKGEESMTQGPLKSRNKWVVTCNCSSKKSSESPLISSSFCKSFTRIRKPTTKDISPIRKFEGEETRNYRLKSSKKWVVTCNCSSKRPAESPLIGGSFCKSFKKKTKDPLKSPNETLLVDSKILKNLKKSHRGQLGSTSSIFLKSFPTEELNFYEPFEDTSDLTLLIKPRQKRRKPKSLWSMSTKCTPSHPEPPCMDCSFCKAFKRTLAHMEDGCKRASYKASSLMEDIEQTSAKVIGPLYKRSENRGS</sequence>
<dbReference type="KEGG" id="dan:26514813"/>
<feature type="region of interest" description="Disordered" evidence="1">
    <location>
        <begin position="58"/>
        <end position="81"/>
    </location>
</feature>
<dbReference type="EMBL" id="CH902620">
    <property type="protein sequence ID" value="KPU73719.1"/>
    <property type="molecule type" value="Genomic_DNA"/>
</dbReference>